<keyword evidence="1" id="KW-0805">Transcription regulation</keyword>
<evidence type="ECO:0000313" key="6">
    <source>
        <dbReference type="Proteomes" id="UP000286806"/>
    </source>
</evidence>
<evidence type="ECO:0000259" key="4">
    <source>
        <dbReference type="PROSITE" id="PS50949"/>
    </source>
</evidence>
<proteinExistence type="predicted"/>
<keyword evidence="2" id="KW-0238">DNA-binding</keyword>
<dbReference type="AlphaFoldDB" id="A0A401JFH4"/>
<dbReference type="GO" id="GO:0003677">
    <property type="term" value="F:DNA binding"/>
    <property type="evidence" value="ECO:0007669"/>
    <property type="project" value="UniProtKB-KW"/>
</dbReference>
<dbReference type="InterPro" id="IPR036388">
    <property type="entry name" value="WH-like_DNA-bd_sf"/>
</dbReference>
<dbReference type="Proteomes" id="UP000286806">
    <property type="component" value="Unassembled WGS sequence"/>
</dbReference>
<evidence type="ECO:0000256" key="2">
    <source>
        <dbReference type="ARBA" id="ARBA00023125"/>
    </source>
</evidence>
<dbReference type="SMART" id="SM00895">
    <property type="entry name" value="FCD"/>
    <property type="match status" value="1"/>
</dbReference>
<dbReference type="Pfam" id="PF00392">
    <property type="entry name" value="GntR"/>
    <property type="match status" value="1"/>
</dbReference>
<dbReference type="PANTHER" id="PTHR43537">
    <property type="entry name" value="TRANSCRIPTIONAL REGULATOR, GNTR FAMILY"/>
    <property type="match status" value="1"/>
</dbReference>
<dbReference type="InterPro" id="IPR000524">
    <property type="entry name" value="Tscrpt_reg_HTH_GntR"/>
</dbReference>
<dbReference type="EMBL" id="BGOW01000018">
    <property type="protein sequence ID" value="GBL46387.1"/>
    <property type="molecule type" value="Genomic_DNA"/>
</dbReference>
<evidence type="ECO:0000313" key="5">
    <source>
        <dbReference type="EMBL" id="GBL46387.1"/>
    </source>
</evidence>
<dbReference type="InterPro" id="IPR008920">
    <property type="entry name" value="TF_FadR/GntR_C"/>
</dbReference>
<reference evidence="5 6" key="1">
    <citation type="journal article" date="2019" name="Front. Microbiol.">
        <title>Genomes of Neutrophilic Sulfur-Oxidizing Chemolithoautotrophs Representing 9 Proteobacterial Species From 8 Genera.</title>
        <authorList>
            <person name="Watanabe T."/>
            <person name="Kojima H."/>
            <person name="Umezawa K."/>
            <person name="Hori C."/>
            <person name="Takasuka T.E."/>
            <person name="Kato Y."/>
            <person name="Fukui M."/>
        </authorList>
    </citation>
    <scope>NUCLEOTIDE SEQUENCE [LARGE SCALE GENOMIC DNA]</scope>
    <source>
        <strain evidence="5 6">TTN</strain>
    </source>
</reference>
<dbReference type="PANTHER" id="PTHR43537:SF5">
    <property type="entry name" value="UXU OPERON TRANSCRIPTIONAL REGULATOR"/>
    <property type="match status" value="1"/>
</dbReference>
<comment type="caution">
    <text evidence="5">The sequence shown here is derived from an EMBL/GenBank/DDBJ whole genome shotgun (WGS) entry which is preliminary data.</text>
</comment>
<dbReference type="SMART" id="SM00345">
    <property type="entry name" value="HTH_GNTR"/>
    <property type="match status" value="1"/>
</dbReference>
<dbReference type="Gene3D" id="1.10.10.10">
    <property type="entry name" value="Winged helix-like DNA-binding domain superfamily/Winged helix DNA-binding domain"/>
    <property type="match status" value="1"/>
</dbReference>
<dbReference type="GO" id="GO:0003700">
    <property type="term" value="F:DNA-binding transcription factor activity"/>
    <property type="evidence" value="ECO:0007669"/>
    <property type="project" value="InterPro"/>
</dbReference>
<organism evidence="5 6">
    <name type="scientific">Sulfuriferula multivorans</name>
    <dbReference type="NCBI Taxonomy" id="1559896"/>
    <lineage>
        <taxon>Bacteria</taxon>
        <taxon>Pseudomonadati</taxon>
        <taxon>Pseudomonadota</taxon>
        <taxon>Betaproteobacteria</taxon>
        <taxon>Nitrosomonadales</taxon>
        <taxon>Sulfuricellaceae</taxon>
        <taxon>Sulfuriferula</taxon>
    </lineage>
</organism>
<protein>
    <submittedName>
        <fullName evidence="5">Transcriptional regulator, GntR family</fullName>
    </submittedName>
</protein>
<dbReference type="InterPro" id="IPR036390">
    <property type="entry name" value="WH_DNA-bd_sf"/>
</dbReference>
<dbReference type="SUPFAM" id="SSF48008">
    <property type="entry name" value="GntR ligand-binding domain-like"/>
    <property type="match status" value="1"/>
</dbReference>
<sequence length="203" mass="23790">MTETELADLFGVSRTPIREALQKLEVEGFLSVRPKQGCFIRDLDIEELSEYYRVRITLEMLAIDTACIMMTTKELEELAQIWNPEKLSAIESGLGSMDEKDEDFHLAIARGSGNRVLVNYLCDINNRIRIIRRMDFTDYDRIGRTYREHYAIIQHLLQRNAEKAKIELRMHILRSEEFAKTLTLTQLARRKSFARKFPQAFDK</sequence>
<feature type="domain" description="HTH gntR-type" evidence="4">
    <location>
        <begin position="1"/>
        <end position="43"/>
    </location>
</feature>
<name>A0A401JFH4_9PROT</name>
<dbReference type="Pfam" id="PF07729">
    <property type="entry name" value="FCD"/>
    <property type="match status" value="1"/>
</dbReference>
<dbReference type="InterPro" id="IPR011711">
    <property type="entry name" value="GntR_C"/>
</dbReference>
<keyword evidence="6" id="KW-1185">Reference proteome</keyword>
<dbReference type="CDD" id="cd07377">
    <property type="entry name" value="WHTH_GntR"/>
    <property type="match status" value="1"/>
</dbReference>
<keyword evidence="3" id="KW-0804">Transcription</keyword>
<dbReference type="SUPFAM" id="SSF46785">
    <property type="entry name" value="Winged helix' DNA-binding domain"/>
    <property type="match status" value="1"/>
</dbReference>
<evidence type="ECO:0000256" key="1">
    <source>
        <dbReference type="ARBA" id="ARBA00023015"/>
    </source>
</evidence>
<gene>
    <name evidence="5" type="ORF">SFMTTN_2200</name>
</gene>
<dbReference type="Gene3D" id="1.20.120.530">
    <property type="entry name" value="GntR ligand-binding domain-like"/>
    <property type="match status" value="1"/>
</dbReference>
<dbReference type="PROSITE" id="PS50949">
    <property type="entry name" value="HTH_GNTR"/>
    <property type="match status" value="1"/>
</dbReference>
<accession>A0A401JFH4</accession>
<evidence type="ECO:0000256" key="3">
    <source>
        <dbReference type="ARBA" id="ARBA00023163"/>
    </source>
</evidence>